<evidence type="ECO:0000259" key="3">
    <source>
        <dbReference type="Pfam" id="PF05267"/>
    </source>
</evidence>
<organism evidence="4 5">
    <name type="scientific">Drosophila suzukii</name>
    <name type="common">Spotted-wing drosophila fruit fly</name>
    <dbReference type="NCBI Taxonomy" id="28584"/>
    <lineage>
        <taxon>Eukaryota</taxon>
        <taxon>Metazoa</taxon>
        <taxon>Ecdysozoa</taxon>
        <taxon>Arthropoda</taxon>
        <taxon>Hexapoda</taxon>
        <taxon>Insecta</taxon>
        <taxon>Pterygota</taxon>
        <taxon>Neoptera</taxon>
        <taxon>Endopterygota</taxon>
        <taxon>Diptera</taxon>
        <taxon>Brachycera</taxon>
        <taxon>Muscomorpha</taxon>
        <taxon>Ephydroidea</taxon>
        <taxon>Drosophilidae</taxon>
        <taxon>Drosophila</taxon>
        <taxon>Sophophora</taxon>
    </lineage>
</organism>
<dbReference type="RefSeq" id="XP_016928079.2">
    <property type="nucleotide sequence ID" value="XM_017072590.4"/>
</dbReference>
<dbReference type="AlphaFoldDB" id="A0AB39Z426"/>
<reference evidence="5" key="1">
    <citation type="submission" date="2025-08" db="UniProtKB">
        <authorList>
            <consortium name="RefSeq"/>
        </authorList>
    </citation>
    <scope>IDENTIFICATION</scope>
</reference>
<proteinExistence type="predicted"/>
<keyword evidence="2" id="KW-0732">Signal</keyword>
<feature type="compositionally biased region" description="Low complexity" evidence="1">
    <location>
        <begin position="195"/>
        <end position="226"/>
    </location>
</feature>
<dbReference type="Pfam" id="PF05267">
    <property type="entry name" value="DUF725"/>
    <property type="match status" value="1"/>
</dbReference>
<feature type="region of interest" description="Disordered" evidence="1">
    <location>
        <begin position="192"/>
        <end position="248"/>
    </location>
</feature>
<gene>
    <name evidence="5" type="primary">LOC108008694</name>
</gene>
<feature type="signal peptide" evidence="2">
    <location>
        <begin position="1"/>
        <end position="20"/>
    </location>
</feature>
<keyword evidence="4" id="KW-1185">Reference proteome</keyword>
<dbReference type="Proteomes" id="UP001652628">
    <property type="component" value="Chromosome 2R"/>
</dbReference>
<evidence type="ECO:0000313" key="4">
    <source>
        <dbReference type="Proteomes" id="UP001652628"/>
    </source>
</evidence>
<evidence type="ECO:0000256" key="1">
    <source>
        <dbReference type="SAM" id="MobiDB-lite"/>
    </source>
</evidence>
<name>A0AB39Z426_DROSZ</name>
<evidence type="ECO:0000313" key="5">
    <source>
        <dbReference type="RefSeq" id="XP_016928079.2"/>
    </source>
</evidence>
<sequence length="261" mass="28725">MNSHLIAILLATVAIGSSIANPSLLSGPSRIMEIMSATSEMQRNNPQLAAACFNYYDGVFKNDWSIYEDEYNQCVDKYEGGHKEVLRRYDSVVWDLSNSTFDSCMFLLDCDNKNDSQKALSCYAVEGPKYAKNLTAVGSSASVFYGSLGQEIEQLAYTRELCCNTSARNYEVRSGNSYEAFQSCMAGLSPVPVDTTTSRPISSTSPPPTTQQSTTQSSSSAPQITTVRPNQSSHIESEERSSANGNHRLARKLESIYRHVV</sequence>
<accession>A0AB39Z426</accession>
<feature type="chain" id="PRO_5047398806" description="Protein TsetseEP domain-containing protein" evidence="2">
    <location>
        <begin position="21"/>
        <end position="261"/>
    </location>
</feature>
<dbReference type="GeneID" id="108008694"/>
<feature type="domain" description="Protein TsetseEP" evidence="3">
    <location>
        <begin position="50"/>
        <end position="167"/>
    </location>
</feature>
<evidence type="ECO:0000256" key="2">
    <source>
        <dbReference type="SAM" id="SignalP"/>
    </source>
</evidence>
<dbReference type="InterPro" id="IPR007931">
    <property type="entry name" value="TsetseEP"/>
</dbReference>
<protein>
    <recommendedName>
        <fullName evidence="3">Protein TsetseEP domain-containing protein</fullName>
    </recommendedName>
</protein>